<feature type="compositionally biased region" description="Low complexity" evidence="1">
    <location>
        <begin position="338"/>
        <end position="353"/>
    </location>
</feature>
<dbReference type="AlphaFoldDB" id="A0A836BNW6"/>
<dbReference type="PANTHER" id="PTHR16078">
    <property type="entry name" value="COILED-COIL DOMAIN-CONTAINING PROTEIN 87"/>
    <property type="match status" value="1"/>
</dbReference>
<feature type="compositionally biased region" description="Low complexity" evidence="1">
    <location>
        <begin position="88"/>
        <end position="99"/>
    </location>
</feature>
<dbReference type="InterPro" id="IPR037383">
    <property type="entry name" value="CCDC87"/>
</dbReference>
<gene>
    <name evidence="2" type="ORF">HYH03_017699</name>
</gene>
<dbReference type="EMBL" id="JAEHOE010000176">
    <property type="protein sequence ID" value="KAG2483445.1"/>
    <property type="molecule type" value="Genomic_DNA"/>
</dbReference>
<feature type="region of interest" description="Disordered" evidence="1">
    <location>
        <begin position="1"/>
        <end position="27"/>
    </location>
</feature>
<evidence type="ECO:0000313" key="3">
    <source>
        <dbReference type="Proteomes" id="UP000612055"/>
    </source>
</evidence>
<feature type="compositionally biased region" description="Gly residues" evidence="1">
    <location>
        <begin position="568"/>
        <end position="578"/>
    </location>
</feature>
<name>A0A836BNW6_9CHLO</name>
<dbReference type="Proteomes" id="UP000612055">
    <property type="component" value="Unassembled WGS sequence"/>
</dbReference>
<protein>
    <submittedName>
        <fullName evidence="2">Uncharacterized protein</fullName>
    </submittedName>
</protein>
<feature type="compositionally biased region" description="Gly residues" evidence="1">
    <location>
        <begin position="100"/>
        <end position="118"/>
    </location>
</feature>
<feature type="region of interest" description="Disordered" evidence="1">
    <location>
        <begin position="551"/>
        <end position="650"/>
    </location>
</feature>
<feature type="compositionally biased region" description="Low complexity" evidence="1">
    <location>
        <begin position="360"/>
        <end position="377"/>
    </location>
</feature>
<feature type="compositionally biased region" description="Acidic residues" evidence="1">
    <location>
        <begin position="73"/>
        <end position="87"/>
    </location>
</feature>
<feature type="compositionally biased region" description="Low complexity" evidence="1">
    <location>
        <begin position="134"/>
        <end position="145"/>
    </location>
</feature>
<sequence>MSPRLPALTGGTEDALHGLYQPRDTRRMQSLEPVYTLEDLRRTGALASRTVPQSSLVYPGLSPSFLTRHVDPEGADPDGGDAGDDAGSEAPSRTKAPGPRRGGGVGGGVEGGTGGTAGAKGSPGRSPSPDQASRQDAGRQGAATAAARAALLDSGRGAHVVDRMEKGVAACAVLRDNRHFRLNSLGVFQPSVNDVRTRSMHRVELHKHLSQTNLRAPQGDKEVRAAVTSDTVGARLERMYNRVLRTVDEPAAPGTAGTLGGTTMMRRSQLLGAVAGSSSRKGLAGGPSALGLGLEGGHSDPQLRYGSPTLARSPSGAGPLPPRGPAASVGGAGGGGSPLSPGPRGAPGHALSVGRGGGLSPSSGLGHSPSYGPTGTQGSFGGAGAAGGAGGGGGGSPLQGGRDLGATHNSKGTGGRSADYWMRVTLPPEVIEAQLRHLAAATESNLRAYHDKVASAQDALLRDSGLGPEALALPPDEMEQRLMVKLGQIQETTTASDFNYSALSRDAVLASCLSAASKQLLTAASLPDFIRAALDHVGQHVGELATLSVERRTERAGKGQRRRLGRALPGGMGTGRPSGAGDTSDDDDGTSARPTASGEARPSSTGGSRPMSGASSVHWRPPPPTMPNASTPPPQLSRPSTPPRAEPEARVTEEWLEAFRADLFALDAADPDSPPAGILALPPLPSDDTTGAMDAGAFVRSRLERLWAVLGMPPHMRLDMVLYFTARSRALTFGASLELWEAAAAAVLAREAQVEALVAVQAEVESGQAERLSLGQLGALCLRVAAQTRWVAALAQRIALDSGWQLTMQGQPYPGADTIGPPHLLAFMEMVRQATEDTGLRH</sequence>
<organism evidence="2 3">
    <name type="scientific">Edaphochlamys debaryana</name>
    <dbReference type="NCBI Taxonomy" id="47281"/>
    <lineage>
        <taxon>Eukaryota</taxon>
        <taxon>Viridiplantae</taxon>
        <taxon>Chlorophyta</taxon>
        <taxon>core chlorophytes</taxon>
        <taxon>Chlorophyceae</taxon>
        <taxon>CS clade</taxon>
        <taxon>Chlamydomonadales</taxon>
        <taxon>Chlamydomonadales incertae sedis</taxon>
        <taxon>Edaphochlamys</taxon>
    </lineage>
</organism>
<feature type="compositionally biased region" description="Gly residues" evidence="1">
    <location>
        <begin position="378"/>
        <end position="398"/>
    </location>
</feature>
<keyword evidence="3" id="KW-1185">Reference proteome</keyword>
<proteinExistence type="predicted"/>
<feature type="region of interest" description="Disordered" evidence="1">
    <location>
        <begin position="276"/>
        <end position="418"/>
    </location>
</feature>
<feature type="region of interest" description="Disordered" evidence="1">
    <location>
        <begin position="47"/>
        <end position="145"/>
    </location>
</feature>
<evidence type="ECO:0000313" key="2">
    <source>
        <dbReference type="EMBL" id="KAG2483445.1"/>
    </source>
</evidence>
<evidence type="ECO:0000256" key="1">
    <source>
        <dbReference type="SAM" id="MobiDB-lite"/>
    </source>
</evidence>
<accession>A0A836BNW6</accession>
<comment type="caution">
    <text evidence="2">The sequence shown here is derived from an EMBL/GenBank/DDBJ whole genome shotgun (WGS) entry which is preliminary data.</text>
</comment>
<reference evidence="2" key="1">
    <citation type="journal article" date="2020" name="bioRxiv">
        <title>Comparative genomics of Chlamydomonas.</title>
        <authorList>
            <person name="Craig R.J."/>
            <person name="Hasan A.R."/>
            <person name="Ness R.W."/>
            <person name="Keightley P.D."/>
        </authorList>
    </citation>
    <scope>NUCLEOTIDE SEQUENCE</scope>
    <source>
        <strain evidence="2">CCAP 11/70</strain>
    </source>
</reference>
<feature type="compositionally biased region" description="Pro residues" evidence="1">
    <location>
        <begin position="620"/>
        <end position="644"/>
    </location>
</feature>
<dbReference type="OrthoDB" id="67750at2759"/>
<dbReference type="PANTHER" id="PTHR16078:SF1">
    <property type="entry name" value="COILED-COIL DOMAIN-CONTAINING PROTEIN 87"/>
    <property type="match status" value="1"/>
</dbReference>